<dbReference type="GO" id="GO:0004301">
    <property type="term" value="F:epoxide hydrolase activity"/>
    <property type="evidence" value="ECO:0007669"/>
    <property type="project" value="UniProtKB-ARBA"/>
</dbReference>
<dbReference type="EMBL" id="KZ308179">
    <property type="protein sequence ID" value="KAG8223900.1"/>
    <property type="molecule type" value="Genomic_DNA"/>
</dbReference>
<reference evidence="2" key="1">
    <citation type="submission" date="2013-04" db="EMBL/GenBank/DDBJ databases">
        <authorList>
            <person name="Qu J."/>
            <person name="Murali S.C."/>
            <person name="Bandaranaike D."/>
            <person name="Bellair M."/>
            <person name="Blankenburg K."/>
            <person name="Chao H."/>
            <person name="Dinh H."/>
            <person name="Doddapaneni H."/>
            <person name="Downs B."/>
            <person name="Dugan-Rocha S."/>
            <person name="Elkadiri S."/>
            <person name="Gnanaolivu R.D."/>
            <person name="Hernandez B."/>
            <person name="Javaid M."/>
            <person name="Jayaseelan J.C."/>
            <person name="Lee S."/>
            <person name="Li M."/>
            <person name="Ming W."/>
            <person name="Munidasa M."/>
            <person name="Muniz J."/>
            <person name="Nguyen L."/>
            <person name="Ongeri F."/>
            <person name="Osuji N."/>
            <person name="Pu L.-L."/>
            <person name="Puazo M."/>
            <person name="Qu C."/>
            <person name="Quiroz J."/>
            <person name="Raj R."/>
            <person name="Weissenberger G."/>
            <person name="Xin Y."/>
            <person name="Zou X."/>
            <person name="Han Y."/>
            <person name="Richards S."/>
            <person name="Worley K."/>
            <person name="Muzny D."/>
            <person name="Gibbs R."/>
        </authorList>
    </citation>
    <scope>NUCLEOTIDE SEQUENCE</scope>
    <source>
        <strain evidence="2">Sampled in the wild</strain>
    </source>
</reference>
<proteinExistence type="predicted"/>
<name>A0A8K0JWC6_LADFU</name>
<dbReference type="AlphaFoldDB" id="A0A8K0JWC6"/>
<dbReference type="PANTHER" id="PTHR43329">
    <property type="entry name" value="EPOXIDE HYDROLASE"/>
    <property type="match status" value="1"/>
</dbReference>
<reference evidence="2" key="2">
    <citation type="submission" date="2017-10" db="EMBL/GenBank/DDBJ databases">
        <title>Ladona fulva Genome sequencing and assembly.</title>
        <authorList>
            <person name="Murali S."/>
            <person name="Richards S."/>
            <person name="Bandaranaike D."/>
            <person name="Bellair M."/>
            <person name="Blankenburg K."/>
            <person name="Chao H."/>
            <person name="Dinh H."/>
            <person name="Doddapaneni H."/>
            <person name="Dugan-Rocha S."/>
            <person name="Elkadiri S."/>
            <person name="Gnanaolivu R."/>
            <person name="Hernandez B."/>
            <person name="Skinner E."/>
            <person name="Javaid M."/>
            <person name="Lee S."/>
            <person name="Li M."/>
            <person name="Ming W."/>
            <person name="Munidasa M."/>
            <person name="Muniz J."/>
            <person name="Nguyen L."/>
            <person name="Hughes D."/>
            <person name="Osuji N."/>
            <person name="Pu L.-L."/>
            <person name="Puazo M."/>
            <person name="Qu C."/>
            <person name="Quiroz J."/>
            <person name="Raj R."/>
            <person name="Weissenberger G."/>
            <person name="Xin Y."/>
            <person name="Zou X."/>
            <person name="Han Y."/>
            <person name="Worley K."/>
            <person name="Muzny D."/>
            <person name="Gibbs R."/>
        </authorList>
    </citation>
    <scope>NUCLEOTIDE SEQUENCE</scope>
    <source>
        <strain evidence="2">Sampled in the wild</strain>
    </source>
</reference>
<feature type="domain" description="AB hydrolase-1" evidence="1">
    <location>
        <begin position="107"/>
        <end position="193"/>
    </location>
</feature>
<evidence type="ECO:0000259" key="1">
    <source>
        <dbReference type="Pfam" id="PF00561"/>
    </source>
</evidence>
<evidence type="ECO:0000313" key="2">
    <source>
        <dbReference type="EMBL" id="KAG8223900.1"/>
    </source>
</evidence>
<gene>
    <name evidence="2" type="ORF">J437_LFUL001980</name>
</gene>
<dbReference type="Proteomes" id="UP000792457">
    <property type="component" value="Unassembled WGS sequence"/>
</dbReference>
<accession>A0A8K0JWC6</accession>
<comment type="caution">
    <text evidence="2">The sequence shown here is derived from an EMBL/GenBank/DDBJ whole genome shotgun (WGS) entry which is preliminary data.</text>
</comment>
<dbReference type="Pfam" id="PF00561">
    <property type="entry name" value="Abhydrolase_1"/>
    <property type="match status" value="1"/>
</dbReference>
<organism evidence="2 3">
    <name type="scientific">Ladona fulva</name>
    <name type="common">Scarce chaser dragonfly</name>
    <name type="synonym">Libellula fulva</name>
    <dbReference type="NCBI Taxonomy" id="123851"/>
    <lineage>
        <taxon>Eukaryota</taxon>
        <taxon>Metazoa</taxon>
        <taxon>Ecdysozoa</taxon>
        <taxon>Arthropoda</taxon>
        <taxon>Hexapoda</taxon>
        <taxon>Insecta</taxon>
        <taxon>Pterygota</taxon>
        <taxon>Palaeoptera</taxon>
        <taxon>Odonata</taxon>
        <taxon>Epiprocta</taxon>
        <taxon>Anisoptera</taxon>
        <taxon>Libelluloidea</taxon>
        <taxon>Libellulidae</taxon>
        <taxon>Ladona</taxon>
    </lineage>
</organism>
<dbReference type="Gene3D" id="3.40.50.1820">
    <property type="entry name" value="alpha/beta hydrolase"/>
    <property type="match status" value="2"/>
</dbReference>
<sequence length="323" mass="35973">MNFLLEDWTGPINYYRNLPFIRISEGANGSTWGSEPWKGGQVLLMSGGQDNYTSLESVIHSLELLPKDAHATVRVIPGAGHLPHQENPDVVNNYLLDFLHGMVSFKKVVALDLKGFGDSDKPSQRHCYRVNVLLNELHEFINSLGVSSCVIIGHDLGALLGWLLIYNYPGLVTKFVALSCPHPNIYWDSIPQNGNFSQRWVHFSQLPYLPEVECLKEDLSVISQYYNHVNGNGEKMSVIEAYKYSFSRSVPCEEEEKEKLSQANGGEGIHKRLVNRVLESSWLRYGNQVLGAAKKGVVGVGLTHDENNGRVISLLGSNGLVHS</sequence>
<dbReference type="InterPro" id="IPR029058">
    <property type="entry name" value="AB_hydrolase_fold"/>
</dbReference>
<keyword evidence="3" id="KW-1185">Reference proteome</keyword>
<evidence type="ECO:0000313" key="3">
    <source>
        <dbReference type="Proteomes" id="UP000792457"/>
    </source>
</evidence>
<dbReference type="SUPFAM" id="SSF53474">
    <property type="entry name" value="alpha/beta-Hydrolases"/>
    <property type="match status" value="2"/>
</dbReference>
<protein>
    <recommendedName>
        <fullName evidence="1">AB hydrolase-1 domain-containing protein</fullName>
    </recommendedName>
</protein>
<dbReference type="OrthoDB" id="408373at2759"/>
<dbReference type="InterPro" id="IPR000073">
    <property type="entry name" value="AB_hydrolase_1"/>
</dbReference>